<organism evidence="2 3">
    <name type="scientific">Pseudoloma neurophilia</name>
    <dbReference type="NCBI Taxonomy" id="146866"/>
    <lineage>
        <taxon>Eukaryota</taxon>
        <taxon>Fungi</taxon>
        <taxon>Fungi incertae sedis</taxon>
        <taxon>Microsporidia</taxon>
        <taxon>Pseudoloma</taxon>
    </lineage>
</organism>
<dbReference type="VEuPathDB" id="MicrosporidiaDB:M153_769000825"/>
<gene>
    <name evidence="2" type="ORF">M153_769000825</name>
</gene>
<keyword evidence="1" id="KW-1133">Transmembrane helix</keyword>
<sequence>MEEHIIFLFHFCRSFIPIYPFILPYLTNKKEIKIRDFHGCLRINFIGNLFFNIFGQIFICFFSSKTLLIIESICELSFYAILFSMKKKNIKLLHLGILLHSAGQSFAMITKDLLYVQSQTGNDNKSKVYATYNLCKKLAGIFSSFIGQDLLFYTGNFKPLLIFSVLSCICTLSCSFLVLDKRKVLKDSPVIDDLMEIFDHIFYYNPENTISKGKVFNLNYKPLFYMLAYTIGSLIYICFNFYGSNIFLENKEEITRLTIRFSDVLKWLLKPIRIISICYNFILRRFVKYEKEQQSIVLHGYIDGIARLTAILFSHLLLRVIRFSHEVTLSVILISIFLTFLMARRASLFVLYSIYILNVSMANLIITSSGHQFRNMPNIGLIFGIICLFTAILHVIVSSIGNLQQSKQKKTDFEENLESAVVSNENIEESDLNKSDEPIVMNEIRPNDEKNKKKTKRATTPCQNRFYYYTRINCGLFLILGIIVYKGSDQLKSGK</sequence>
<dbReference type="AlphaFoldDB" id="A0A0R0LWE1"/>
<dbReference type="OrthoDB" id="2191737at2759"/>
<accession>A0A0R0LWE1</accession>
<comment type="caution">
    <text evidence="2">The sequence shown here is derived from an EMBL/GenBank/DDBJ whole genome shotgun (WGS) entry which is preliminary data.</text>
</comment>
<keyword evidence="3" id="KW-1185">Reference proteome</keyword>
<feature type="transmembrane region" description="Helical" evidence="1">
    <location>
        <begin position="160"/>
        <end position="179"/>
    </location>
</feature>
<name>A0A0R0LWE1_9MICR</name>
<dbReference type="EMBL" id="LGUB01000294">
    <property type="protein sequence ID" value="KRH93562.1"/>
    <property type="molecule type" value="Genomic_DNA"/>
</dbReference>
<feature type="transmembrane region" description="Helical" evidence="1">
    <location>
        <begin position="379"/>
        <end position="400"/>
    </location>
</feature>
<feature type="transmembrane region" description="Helical" evidence="1">
    <location>
        <begin position="466"/>
        <end position="485"/>
    </location>
</feature>
<keyword evidence="1" id="KW-0472">Membrane</keyword>
<feature type="transmembrane region" description="Helical" evidence="1">
    <location>
        <begin position="295"/>
        <end position="317"/>
    </location>
</feature>
<proteinExistence type="predicted"/>
<protein>
    <submittedName>
        <fullName evidence="2">Major Facilitator Superfamily (MFS)</fullName>
    </submittedName>
</protein>
<evidence type="ECO:0000313" key="2">
    <source>
        <dbReference type="EMBL" id="KRH93562.1"/>
    </source>
</evidence>
<feature type="transmembrane region" description="Helical" evidence="1">
    <location>
        <begin position="223"/>
        <end position="244"/>
    </location>
</feature>
<feature type="transmembrane region" description="Helical" evidence="1">
    <location>
        <begin position="6"/>
        <end position="27"/>
    </location>
</feature>
<feature type="transmembrane region" description="Helical" evidence="1">
    <location>
        <begin position="264"/>
        <end position="283"/>
    </location>
</feature>
<feature type="transmembrane region" description="Helical" evidence="1">
    <location>
        <begin position="349"/>
        <end position="367"/>
    </location>
</feature>
<feature type="transmembrane region" description="Helical" evidence="1">
    <location>
        <begin position="92"/>
        <end position="109"/>
    </location>
</feature>
<keyword evidence="1" id="KW-0812">Transmembrane</keyword>
<evidence type="ECO:0000256" key="1">
    <source>
        <dbReference type="SAM" id="Phobius"/>
    </source>
</evidence>
<reference evidence="2 3" key="1">
    <citation type="submission" date="2015-07" db="EMBL/GenBank/DDBJ databases">
        <title>The genome of Pseudoloma neurophilia, a relevant intracellular parasite of the zebrafish.</title>
        <authorList>
            <person name="Ndikumana S."/>
            <person name="Pelin A."/>
            <person name="Sanders J."/>
            <person name="Corradi N."/>
        </authorList>
    </citation>
    <scope>NUCLEOTIDE SEQUENCE [LARGE SCALE GENOMIC DNA]</scope>
    <source>
        <strain evidence="2 3">MK1</strain>
    </source>
</reference>
<dbReference type="Proteomes" id="UP000051530">
    <property type="component" value="Unassembled WGS sequence"/>
</dbReference>
<evidence type="ECO:0000313" key="3">
    <source>
        <dbReference type="Proteomes" id="UP000051530"/>
    </source>
</evidence>
<feature type="transmembrane region" description="Helical" evidence="1">
    <location>
        <begin position="39"/>
        <end position="59"/>
    </location>
</feature>
<dbReference type="Gene3D" id="1.20.1250.20">
    <property type="entry name" value="MFS general substrate transporter like domains"/>
    <property type="match status" value="1"/>
</dbReference>
<feature type="transmembrane region" description="Helical" evidence="1">
    <location>
        <begin position="323"/>
        <end position="342"/>
    </location>
</feature>
<dbReference type="InterPro" id="IPR036259">
    <property type="entry name" value="MFS_trans_sf"/>
</dbReference>
<dbReference type="SUPFAM" id="SSF103473">
    <property type="entry name" value="MFS general substrate transporter"/>
    <property type="match status" value="1"/>
</dbReference>
<feature type="transmembrane region" description="Helical" evidence="1">
    <location>
        <begin position="65"/>
        <end position="85"/>
    </location>
</feature>